<keyword evidence="2 6" id="KW-0547">Nucleotide-binding</keyword>
<dbReference type="InterPro" id="IPR004753">
    <property type="entry name" value="MreB"/>
</dbReference>
<sequence length="341" mass="37198">MGLFSFTQELAMDLGTANSIIVNSAGKILLDEPSIVALDRKTEKMIALGEKARQMHGKTHENIRTVRPLRDGVIADFNAAEQMIREMIKMANKNKRGWFSPSLRVVICIPSGSTEVEIRAVRDSAEHAGGRDVFMIFEPMAAALGIGLDVEAPEGNMIVDIGGGTTEIAVISLGGIVSNKSIKIAGDDFTEDIQDYMGRQHNIKIGDRTAEQIKINVGSVLTELENPPEDYVVHGPNRMTSLPMDVPVSYQEIAHCIEKSVTKVDSAVLSALEQTPPELYADIVRNGIYLTGGGALLRGLDKRLTEKIGIPFHVVDDPLHIVAKGTAIALRNINKFNFLMR</sequence>
<dbReference type="InterPro" id="IPR056546">
    <property type="entry name" value="MreB_MamK-like"/>
</dbReference>
<evidence type="ECO:0000256" key="1">
    <source>
        <dbReference type="ARBA" id="ARBA00022490"/>
    </source>
</evidence>
<dbReference type="STRING" id="1562970.ING2E5B_1326"/>
<feature type="binding site" evidence="6">
    <location>
        <begin position="16"/>
        <end position="18"/>
    </location>
    <ligand>
        <name>ATP</name>
        <dbReference type="ChEBI" id="CHEBI:30616"/>
    </ligand>
</feature>
<dbReference type="HAMAP" id="MF_02207">
    <property type="entry name" value="MreB"/>
    <property type="match status" value="1"/>
</dbReference>
<keyword evidence="8" id="KW-1185">Reference proteome</keyword>
<evidence type="ECO:0000256" key="3">
    <source>
        <dbReference type="ARBA" id="ARBA00022840"/>
    </source>
</evidence>
<reference evidence="7 8" key="1">
    <citation type="submission" date="2014-08" db="EMBL/GenBank/DDBJ databases">
        <authorList>
            <person name="Wibberg D."/>
        </authorList>
    </citation>
    <scope>NUCLEOTIDE SEQUENCE [LARGE SCALE GENOMIC DNA]</scope>
    <source>
        <strain evidence="8">ING2-E5B</strain>
    </source>
</reference>
<evidence type="ECO:0000256" key="5">
    <source>
        <dbReference type="ARBA" id="ARBA00023458"/>
    </source>
</evidence>
<dbReference type="EMBL" id="LN515532">
    <property type="protein sequence ID" value="CEA16076.1"/>
    <property type="molecule type" value="Genomic_DNA"/>
</dbReference>
<evidence type="ECO:0000313" key="7">
    <source>
        <dbReference type="EMBL" id="CEA16076.1"/>
    </source>
</evidence>
<accession>A0A098C0X0</accession>
<proteinExistence type="inferred from homology"/>
<dbReference type="PATRIC" id="fig|1562970.3.peg.1312"/>
<dbReference type="Gene3D" id="3.30.420.40">
    <property type="match status" value="3"/>
</dbReference>
<keyword evidence="4 6" id="KW-0133">Cell shape</keyword>
<comment type="similarity">
    <text evidence="5 6">Belongs to the FtsA/MreB family.</text>
</comment>
<evidence type="ECO:0000256" key="4">
    <source>
        <dbReference type="ARBA" id="ARBA00022960"/>
    </source>
</evidence>
<keyword evidence="1 6" id="KW-0963">Cytoplasm</keyword>
<name>A0A098C0X0_9BACT</name>
<dbReference type="CDD" id="cd10225">
    <property type="entry name" value="ASKHA_NBD_MreB-like"/>
    <property type="match status" value="1"/>
</dbReference>
<protein>
    <recommendedName>
        <fullName evidence="6">Cell shape-determining protein MreB</fullName>
    </recommendedName>
</protein>
<dbReference type="Pfam" id="PF06723">
    <property type="entry name" value="MreB_Mbl"/>
    <property type="match status" value="1"/>
</dbReference>
<feature type="binding site" evidence="6">
    <location>
        <begin position="163"/>
        <end position="165"/>
    </location>
    <ligand>
        <name>ATP</name>
        <dbReference type="ChEBI" id="CHEBI:30616"/>
    </ligand>
</feature>
<dbReference type="Proteomes" id="UP000032417">
    <property type="component" value="Chromosome 1"/>
</dbReference>
<dbReference type="PANTHER" id="PTHR42749:SF1">
    <property type="entry name" value="CELL SHAPE-DETERMINING PROTEIN MREB"/>
    <property type="match status" value="1"/>
</dbReference>
<dbReference type="PANTHER" id="PTHR42749">
    <property type="entry name" value="CELL SHAPE-DETERMINING PROTEIN MREB"/>
    <property type="match status" value="1"/>
</dbReference>
<dbReference type="HOGENOM" id="CLU_052037_0_0_10"/>
<keyword evidence="3 6" id="KW-0067">ATP-binding</keyword>
<gene>
    <name evidence="7" type="primary">mbl</name>
    <name evidence="6" type="synonym">mreB</name>
    <name evidence="7" type="ORF">ING2E5B_1326</name>
</gene>
<feature type="binding site" evidence="6">
    <location>
        <begin position="293"/>
        <end position="296"/>
    </location>
    <ligand>
        <name>ATP</name>
        <dbReference type="ChEBI" id="CHEBI:30616"/>
    </ligand>
</feature>
<dbReference type="InterPro" id="IPR043129">
    <property type="entry name" value="ATPase_NBD"/>
</dbReference>
<comment type="subunit">
    <text evidence="6">Forms polymers.</text>
</comment>
<feature type="binding site" evidence="6">
    <location>
        <begin position="211"/>
        <end position="214"/>
    </location>
    <ligand>
        <name>ATP</name>
        <dbReference type="ChEBI" id="CHEBI:30616"/>
    </ligand>
</feature>
<dbReference type="NCBIfam" id="TIGR00904">
    <property type="entry name" value="mreB"/>
    <property type="match status" value="1"/>
</dbReference>
<dbReference type="PRINTS" id="PR01652">
    <property type="entry name" value="SHAPEPROTEIN"/>
</dbReference>
<dbReference type="GO" id="GO:0005737">
    <property type="term" value="C:cytoplasm"/>
    <property type="evidence" value="ECO:0007669"/>
    <property type="project" value="UniProtKB-SubCell"/>
</dbReference>
<dbReference type="GO" id="GO:0008360">
    <property type="term" value="P:regulation of cell shape"/>
    <property type="evidence" value="ECO:0007669"/>
    <property type="project" value="UniProtKB-UniRule"/>
</dbReference>
<evidence type="ECO:0000313" key="8">
    <source>
        <dbReference type="Proteomes" id="UP000032417"/>
    </source>
</evidence>
<comment type="subcellular location">
    <subcellularLocation>
        <location evidence="6">Cytoplasm</location>
    </subcellularLocation>
    <text evidence="6">Membrane-associated.</text>
</comment>
<dbReference type="AlphaFoldDB" id="A0A098C0X0"/>
<dbReference type="SUPFAM" id="SSF53067">
    <property type="entry name" value="Actin-like ATPase domain"/>
    <property type="match status" value="2"/>
</dbReference>
<dbReference type="KEGG" id="pbt:ING2E5B_1326"/>
<dbReference type="GO" id="GO:0000902">
    <property type="term" value="P:cell morphogenesis"/>
    <property type="evidence" value="ECO:0007669"/>
    <property type="project" value="InterPro"/>
</dbReference>
<dbReference type="GO" id="GO:0005524">
    <property type="term" value="F:ATP binding"/>
    <property type="evidence" value="ECO:0007669"/>
    <property type="project" value="UniProtKB-KW"/>
</dbReference>
<evidence type="ECO:0000256" key="6">
    <source>
        <dbReference type="HAMAP-Rule" id="MF_02207"/>
    </source>
</evidence>
<organism evidence="7 8">
    <name type="scientific">Fermentimonas caenicola</name>
    <dbReference type="NCBI Taxonomy" id="1562970"/>
    <lineage>
        <taxon>Bacteria</taxon>
        <taxon>Pseudomonadati</taxon>
        <taxon>Bacteroidota</taxon>
        <taxon>Bacteroidia</taxon>
        <taxon>Bacteroidales</taxon>
        <taxon>Dysgonomonadaceae</taxon>
        <taxon>Fermentimonas</taxon>
    </lineage>
</organism>
<dbReference type="NCBIfam" id="NF010539">
    <property type="entry name" value="PRK13927.1"/>
    <property type="match status" value="1"/>
</dbReference>
<dbReference type="OrthoDB" id="9768127at2"/>
<comment type="function">
    <text evidence="6">Forms membrane-associated dynamic filaments that are essential for cell shape determination. Acts by regulating cell wall synthesis and cell elongation, and thus cell shape. A feedback loop between cell geometry and MreB localization may maintain elongated cell shape by targeting cell wall growth to regions of negative cell wall curvature.</text>
</comment>
<evidence type="ECO:0000256" key="2">
    <source>
        <dbReference type="ARBA" id="ARBA00022741"/>
    </source>
</evidence>